<name>A0ACC6P4Z7_9BURK</name>
<protein>
    <submittedName>
        <fullName evidence="1">Potassium transporter Kup</fullName>
    </submittedName>
</protein>
<reference evidence="1" key="1">
    <citation type="submission" date="2023-10" db="EMBL/GenBank/DDBJ databases">
        <title>Amphibacter perezi, gen. nov., sp. nov. a novel taxa of the family Comamonadaceae, class Betaproteobacteria isolated from the skin microbiota of Pelophylax perezi from different populations.</title>
        <authorList>
            <person name="Costa S."/>
            <person name="Proenca D.N."/>
            <person name="Lopes I."/>
            <person name="Morais P.V."/>
        </authorList>
    </citation>
    <scope>NUCLEOTIDE SEQUENCE</scope>
    <source>
        <strain evidence="1">SL12-8</strain>
    </source>
</reference>
<evidence type="ECO:0000313" key="2">
    <source>
        <dbReference type="Proteomes" id="UP001364695"/>
    </source>
</evidence>
<accession>A0ACC6P4Z7</accession>
<evidence type="ECO:0000313" key="1">
    <source>
        <dbReference type="EMBL" id="MEJ7139247.1"/>
    </source>
</evidence>
<organism evidence="1 2">
    <name type="scientific">Amphibiibacter pelophylacis</name>
    <dbReference type="NCBI Taxonomy" id="1799477"/>
    <lineage>
        <taxon>Bacteria</taxon>
        <taxon>Pseudomonadati</taxon>
        <taxon>Pseudomonadota</taxon>
        <taxon>Betaproteobacteria</taxon>
        <taxon>Burkholderiales</taxon>
        <taxon>Sphaerotilaceae</taxon>
        <taxon>Amphibiibacter</taxon>
    </lineage>
</organism>
<proteinExistence type="predicted"/>
<dbReference type="EMBL" id="JAWDIE010000022">
    <property type="protein sequence ID" value="MEJ7139247.1"/>
    <property type="molecule type" value="Genomic_DNA"/>
</dbReference>
<comment type="caution">
    <text evidence="1">The sequence shown here is derived from an EMBL/GenBank/DDBJ whole genome shotgun (WGS) entry which is preliminary data.</text>
</comment>
<dbReference type="Proteomes" id="UP001364695">
    <property type="component" value="Unassembled WGS sequence"/>
</dbReference>
<sequence>MQKKTSLAALTLAALGVVYGDIGTSPLYAVKEVFLLGHVPIDHDSIMGVLSLMFWALTLVVSLKYVLLVLRADNHGEGGVIALLALALSAVGDRVGLRARVALLGLFGTAIFFGDGVITPAISVLSAVEGLSLIAPSMDRLVLPVSLAVLTALFAVQRLGTARVGRAFGPVTLVWFVAIALVALPHIASNPHVLLAVNPWYALHFFAQHGFVAFVVLGAVVLCVTGGEALYADMGHFGAKPIRIAWYGLVMPALLINYFGQGALLLANPKAAENPFYLMVPQWALWPMVILATMATVIASQALISALFSVVKQAIQLGYLPRMHILHTSVRDTGQIYVPVVNWGLYAAVVFAVLMFGSSGKLAAAYGIAVTVNMSITTILTFFVIRYAWKLNPVLCVAATAFFLVIDLAFLGANLLKVIDGGWFPLVIGAVMFMLISTWQRGRALVRQHLRDDALNLSEFLDGVFYSPPARVPGTAVFLTPDVGMTPNALLHNLKHNKVLHEYNLFVTARTHEVPWIGFQKRVEIEQLGHDCWQVILNFGFKNDPDVPEALSQLTSRGVPLDEMDTSYFLSRDSVMPTVGSGMSAWREKLFASMHRNAADTADFLGLPANRVVELGSKVEI</sequence>
<gene>
    <name evidence="1" type="ORF">RV045_12540</name>
</gene>
<keyword evidence="2" id="KW-1185">Reference proteome</keyword>